<dbReference type="RefSeq" id="WP_045831206.1">
    <property type="nucleotide sequence ID" value="NZ_JZRB01000059.1"/>
</dbReference>
<accession>A0A0F3K861</accession>
<dbReference type="Proteomes" id="UP000033651">
    <property type="component" value="Unassembled WGS sequence"/>
</dbReference>
<comment type="caution">
    <text evidence="2">The sequence shown here is derived from an EMBL/GenBank/DDBJ whole genome shotgun (WGS) entry which is preliminary data.</text>
</comment>
<organism evidence="2 3">
    <name type="scientific">Luteibacter yeojuensis</name>
    <dbReference type="NCBI Taxonomy" id="345309"/>
    <lineage>
        <taxon>Bacteria</taxon>
        <taxon>Pseudomonadati</taxon>
        <taxon>Pseudomonadota</taxon>
        <taxon>Gammaproteobacteria</taxon>
        <taxon>Lysobacterales</taxon>
        <taxon>Rhodanobacteraceae</taxon>
        <taxon>Luteibacter</taxon>
    </lineage>
</organism>
<feature type="chain" id="PRO_5002462872" evidence="1">
    <location>
        <begin position="23"/>
        <end position="122"/>
    </location>
</feature>
<dbReference type="AlphaFoldDB" id="A0A0F3K861"/>
<evidence type="ECO:0000313" key="3">
    <source>
        <dbReference type="Proteomes" id="UP000033651"/>
    </source>
</evidence>
<dbReference type="PATRIC" id="fig|345309.4.peg.3603"/>
<keyword evidence="3" id="KW-1185">Reference proteome</keyword>
<dbReference type="OrthoDB" id="5959117at2"/>
<evidence type="ECO:0000256" key="1">
    <source>
        <dbReference type="SAM" id="SignalP"/>
    </source>
</evidence>
<feature type="signal peptide" evidence="1">
    <location>
        <begin position="1"/>
        <end position="22"/>
    </location>
</feature>
<dbReference type="EMBL" id="JZRB01000059">
    <property type="protein sequence ID" value="KJV26279.1"/>
    <property type="molecule type" value="Genomic_DNA"/>
</dbReference>
<gene>
    <name evidence="2" type="ORF">VI08_18960</name>
</gene>
<proteinExistence type="predicted"/>
<name>A0A0F3K861_9GAMM</name>
<keyword evidence="1" id="KW-0732">Signal</keyword>
<sequence>MHRILPTLALAGAAFFSTTPFAASGPFNLVNATADSVTAVAVAPGGSDAFQAVDLGGPLVGGLNAMAFAMPDGPCQRDLRLTFRDGRTTRLSGIDVCRTHGLRLNDVRGRMITPDALAKQGP</sequence>
<protein>
    <submittedName>
        <fullName evidence="2">Uncharacterized protein</fullName>
    </submittedName>
</protein>
<reference evidence="2 3" key="1">
    <citation type="submission" date="2015-03" db="EMBL/GenBank/DDBJ databases">
        <title>Draft genome sequence of Luteibacter yeojuensis strain SU11.</title>
        <authorList>
            <person name="Sulaiman J."/>
            <person name="Priya K."/>
            <person name="Chan K.-G."/>
        </authorList>
    </citation>
    <scope>NUCLEOTIDE SEQUENCE [LARGE SCALE GENOMIC DNA]</scope>
    <source>
        <strain evidence="2 3">SU11</strain>
    </source>
</reference>
<evidence type="ECO:0000313" key="2">
    <source>
        <dbReference type="EMBL" id="KJV26279.1"/>
    </source>
</evidence>